<accession>A0ABP9HT99</accession>
<proteinExistence type="predicted"/>
<evidence type="ECO:0008006" key="4">
    <source>
        <dbReference type="Google" id="ProtNLM"/>
    </source>
</evidence>
<sequence length="66" mass="7240">MKQFDDFDDEPDDDFDHEPNDEWRHGECDRCAMSPGEVIEPFGICCACSSGLGAPPDECVCGPDAD</sequence>
<evidence type="ECO:0000313" key="2">
    <source>
        <dbReference type="EMBL" id="GAA4978116.1"/>
    </source>
</evidence>
<dbReference type="Proteomes" id="UP001500466">
    <property type="component" value="Unassembled WGS sequence"/>
</dbReference>
<comment type="caution">
    <text evidence="2">The sequence shown here is derived from an EMBL/GenBank/DDBJ whole genome shotgun (WGS) entry which is preliminary data.</text>
</comment>
<dbReference type="RefSeq" id="WP_345678149.1">
    <property type="nucleotide sequence ID" value="NZ_BAABHS010000019.1"/>
</dbReference>
<gene>
    <name evidence="2" type="ORF">GCM10023205_52520</name>
</gene>
<reference evidence="3" key="1">
    <citation type="journal article" date="2019" name="Int. J. Syst. Evol. Microbiol.">
        <title>The Global Catalogue of Microorganisms (GCM) 10K type strain sequencing project: providing services to taxonomists for standard genome sequencing and annotation.</title>
        <authorList>
            <consortium name="The Broad Institute Genomics Platform"/>
            <consortium name="The Broad Institute Genome Sequencing Center for Infectious Disease"/>
            <person name="Wu L."/>
            <person name="Ma J."/>
        </authorList>
    </citation>
    <scope>NUCLEOTIDE SEQUENCE [LARGE SCALE GENOMIC DNA]</scope>
    <source>
        <strain evidence="3">JCM 17986</strain>
    </source>
</reference>
<organism evidence="2 3">
    <name type="scientific">Yinghuangia aomiensis</name>
    <dbReference type="NCBI Taxonomy" id="676205"/>
    <lineage>
        <taxon>Bacteria</taxon>
        <taxon>Bacillati</taxon>
        <taxon>Actinomycetota</taxon>
        <taxon>Actinomycetes</taxon>
        <taxon>Kitasatosporales</taxon>
        <taxon>Streptomycetaceae</taxon>
        <taxon>Yinghuangia</taxon>
    </lineage>
</organism>
<evidence type="ECO:0000256" key="1">
    <source>
        <dbReference type="SAM" id="MobiDB-lite"/>
    </source>
</evidence>
<feature type="compositionally biased region" description="Acidic residues" evidence="1">
    <location>
        <begin position="1"/>
        <end position="16"/>
    </location>
</feature>
<keyword evidence="3" id="KW-1185">Reference proteome</keyword>
<dbReference type="EMBL" id="BAABHS010000019">
    <property type="protein sequence ID" value="GAA4978116.1"/>
    <property type="molecule type" value="Genomic_DNA"/>
</dbReference>
<name>A0ABP9HT99_9ACTN</name>
<feature type="region of interest" description="Disordered" evidence="1">
    <location>
        <begin position="1"/>
        <end position="25"/>
    </location>
</feature>
<evidence type="ECO:0000313" key="3">
    <source>
        <dbReference type="Proteomes" id="UP001500466"/>
    </source>
</evidence>
<protein>
    <recommendedName>
        <fullName evidence="4">Metallothionein</fullName>
    </recommendedName>
</protein>